<dbReference type="Pfam" id="PF17641">
    <property type="entry name" value="ASPRs"/>
    <property type="match status" value="1"/>
</dbReference>
<sequence length="75" mass="8241">MQRDVKDDLVPNVLLYKPKNDDGASVEYKCDLEKMAGEILADPGKSLTEAVSLKMHPLVFAMYVALPVCSLASRT</sequence>
<proteinExistence type="predicted"/>
<accession>A0A016WYD3</accession>
<organism evidence="1 2">
    <name type="scientific">Ancylostoma ceylanicum</name>
    <dbReference type="NCBI Taxonomy" id="53326"/>
    <lineage>
        <taxon>Eukaryota</taxon>
        <taxon>Metazoa</taxon>
        <taxon>Ecdysozoa</taxon>
        <taxon>Nematoda</taxon>
        <taxon>Chromadorea</taxon>
        <taxon>Rhabditida</taxon>
        <taxon>Rhabditina</taxon>
        <taxon>Rhabditomorpha</taxon>
        <taxon>Strongyloidea</taxon>
        <taxon>Ancylostomatidae</taxon>
        <taxon>Ancylostomatinae</taxon>
        <taxon>Ancylostoma</taxon>
    </lineage>
</organism>
<keyword evidence="2" id="KW-1185">Reference proteome</keyword>
<evidence type="ECO:0000313" key="2">
    <source>
        <dbReference type="Proteomes" id="UP000024635"/>
    </source>
</evidence>
<evidence type="ECO:0000313" key="1">
    <source>
        <dbReference type="EMBL" id="EYC44571.1"/>
    </source>
</evidence>
<dbReference type="Proteomes" id="UP000024635">
    <property type="component" value="Unassembled WGS sequence"/>
</dbReference>
<name>A0A016WYD3_9BILA</name>
<comment type="caution">
    <text evidence="1">The sequence shown here is derived from an EMBL/GenBank/DDBJ whole genome shotgun (WGS) entry which is preliminary data.</text>
</comment>
<protein>
    <submittedName>
        <fullName evidence="1">Uncharacterized protein</fullName>
    </submittedName>
</protein>
<dbReference type="AlphaFoldDB" id="A0A016WYD3"/>
<gene>
    <name evidence="1" type="primary">Acey_s0457.g1812</name>
    <name evidence="1" type="ORF">Y032_0457g1812</name>
</gene>
<dbReference type="EMBL" id="JARK01000057">
    <property type="protein sequence ID" value="EYC44571.1"/>
    <property type="molecule type" value="Genomic_DNA"/>
</dbReference>
<reference evidence="2" key="1">
    <citation type="journal article" date="2015" name="Nat. Genet.">
        <title>The genome and transcriptome of the zoonotic hookworm Ancylostoma ceylanicum identify infection-specific gene families.</title>
        <authorList>
            <person name="Schwarz E.M."/>
            <person name="Hu Y."/>
            <person name="Antoshechkin I."/>
            <person name="Miller M.M."/>
            <person name="Sternberg P.W."/>
            <person name="Aroian R.V."/>
        </authorList>
    </citation>
    <scope>NUCLEOTIDE SEQUENCE</scope>
    <source>
        <strain evidence="2">HY135</strain>
    </source>
</reference>
<dbReference type="InterPro" id="IPR035109">
    <property type="entry name" value="ASPR"/>
</dbReference>